<keyword evidence="4" id="KW-0010">Activator</keyword>
<evidence type="ECO:0000256" key="1">
    <source>
        <dbReference type="ARBA" id="ARBA00004123"/>
    </source>
</evidence>
<accession>K3X4B3</accession>
<dbReference type="HOGENOM" id="CLU_1848762_0_0_1"/>
<sequence length="139" mass="15496">MEGELDSRVHFSDANDPWASSRHVAVLQSLDAVEKKLVAALRTAATAMSHVAPRISSDESATTAFNKSSTEFLQLIKEIHTELASHIHLVSDYRTYGRSTYGAEKDFAISRDKVTVVSEQLQQLSRYLEENFVPEEGIN</sequence>
<reference evidence="6" key="1">
    <citation type="journal article" date="2010" name="Genome Biol.">
        <title>Genome sequence of the necrotrophic plant pathogen Pythium ultimum reveals original pathogenicity mechanisms and effector repertoire.</title>
        <authorList>
            <person name="Levesque C.A."/>
            <person name="Brouwer H."/>
            <person name="Cano L."/>
            <person name="Hamilton J.P."/>
            <person name="Holt C."/>
            <person name="Huitema E."/>
            <person name="Raffaele S."/>
            <person name="Robideau G.P."/>
            <person name="Thines M."/>
            <person name="Win J."/>
            <person name="Zerillo M.M."/>
            <person name="Beakes G.W."/>
            <person name="Boore J.L."/>
            <person name="Busam D."/>
            <person name="Dumas B."/>
            <person name="Ferriera S."/>
            <person name="Fuerstenberg S.I."/>
            <person name="Gachon C.M."/>
            <person name="Gaulin E."/>
            <person name="Govers F."/>
            <person name="Grenville-Briggs L."/>
            <person name="Horner N."/>
            <person name="Hostetler J."/>
            <person name="Jiang R.H."/>
            <person name="Johnson J."/>
            <person name="Krajaejun T."/>
            <person name="Lin H."/>
            <person name="Meijer H.J."/>
            <person name="Moore B."/>
            <person name="Morris P."/>
            <person name="Phuntmart V."/>
            <person name="Puiu D."/>
            <person name="Shetty J."/>
            <person name="Stajich J.E."/>
            <person name="Tripathy S."/>
            <person name="Wawra S."/>
            <person name="van West P."/>
            <person name="Whitty B.R."/>
            <person name="Coutinho P.M."/>
            <person name="Henrissat B."/>
            <person name="Martin F."/>
            <person name="Thomas P.D."/>
            <person name="Tyler B.M."/>
            <person name="De Vries R.P."/>
            <person name="Kamoun S."/>
            <person name="Yandell M."/>
            <person name="Tisserat N."/>
            <person name="Buell C.R."/>
        </authorList>
    </citation>
    <scope>NUCLEOTIDE SEQUENCE</scope>
    <source>
        <strain evidence="6">DAOM:BR144</strain>
    </source>
</reference>
<dbReference type="eggNOG" id="ENOG502S8ZH">
    <property type="taxonomic scope" value="Eukaryota"/>
</dbReference>
<dbReference type="OMA" id="KLDCVIG"/>
<dbReference type="GO" id="GO:0006357">
    <property type="term" value="P:regulation of transcription by RNA polymerase II"/>
    <property type="evidence" value="ECO:0007669"/>
    <property type="project" value="InterPro"/>
</dbReference>
<proteinExistence type="inferred from homology"/>
<dbReference type="InParanoid" id="K3X4B3"/>
<keyword evidence="4" id="KW-0804">Transcription</keyword>
<gene>
    <name evidence="4" type="primary">MED11</name>
</gene>
<comment type="similarity">
    <text evidence="2 4">Belongs to the Mediator complex subunit 11 family.</text>
</comment>
<comment type="subunit">
    <text evidence="4">Component of the Mediator complex.</text>
</comment>
<evidence type="ECO:0000256" key="2">
    <source>
        <dbReference type="ARBA" id="ARBA00008186"/>
    </source>
</evidence>
<dbReference type="AlphaFoldDB" id="K3X4B3"/>
<evidence type="ECO:0000313" key="5">
    <source>
        <dbReference type="EnsemblProtists" id="PYU1_T012062"/>
    </source>
</evidence>
<dbReference type="PANTHER" id="PTHR22890">
    <property type="entry name" value="MEDIATOR OF RNA POLYMERASE II TRANSCRIPTION SUBUNIT 11"/>
    <property type="match status" value="1"/>
</dbReference>
<reference evidence="5" key="3">
    <citation type="submission" date="2015-02" db="UniProtKB">
        <authorList>
            <consortium name="EnsemblProtists"/>
        </authorList>
    </citation>
    <scope>IDENTIFICATION</scope>
    <source>
        <strain evidence="5">DAOM BR144</strain>
    </source>
</reference>
<protein>
    <recommendedName>
        <fullName evidence="4">Mediator of RNA polymerase II transcription subunit 11</fullName>
    </recommendedName>
    <alternativeName>
        <fullName evidence="4">Mediator complex subunit 11</fullName>
    </alternativeName>
</protein>
<keyword evidence="6" id="KW-1185">Reference proteome</keyword>
<evidence type="ECO:0000256" key="3">
    <source>
        <dbReference type="ARBA" id="ARBA00023242"/>
    </source>
</evidence>
<dbReference type="GO" id="GO:0016592">
    <property type="term" value="C:mediator complex"/>
    <property type="evidence" value="ECO:0007669"/>
    <property type="project" value="InterPro"/>
</dbReference>
<dbReference type="EnsemblProtists" id="PYU1_T012062">
    <property type="protein sequence ID" value="PYU1_T012062"/>
    <property type="gene ID" value="PYU1_G012036"/>
</dbReference>
<comment type="function">
    <text evidence="4">Component of the Mediator complex, a coactivator involved in the regulated transcription of nearly all RNA polymerase II-dependent genes. Mediator functions as a bridge to convey information from gene-specific regulatory proteins to the basal RNA polymerase II transcription machinery. Mediator is recruited to promoters by direct interactions with regulatory proteins and serves as a scaffold for the assembly of a functional pre-initiation complex with RNA polymerase II and the general transcription factors.</text>
</comment>
<name>K3X4B3_GLOUD</name>
<dbReference type="InterPro" id="IPR019404">
    <property type="entry name" value="Mediator_Med11"/>
</dbReference>
<evidence type="ECO:0000313" key="6">
    <source>
        <dbReference type="Proteomes" id="UP000019132"/>
    </source>
</evidence>
<keyword evidence="3 4" id="KW-0539">Nucleus</keyword>
<evidence type="ECO:0000256" key="4">
    <source>
        <dbReference type="RuleBase" id="RU364147"/>
    </source>
</evidence>
<keyword evidence="4" id="KW-0805">Transcription regulation</keyword>
<dbReference type="Pfam" id="PF10280">
    <property type="entry name" value="Med11"/>
    <property type="match status" value="1"/>
</dbReference>
<dbReference type="GO" id="GO:0003712">
    <property type="term" value="F:transcription coregulator activity"/>
    <property type="evidence" value="ECO:0007669"/>
    <property type="project" value="InterPro"/>
</dbReference>
<organism evidence="5 6">
    <name type="scientific">Globisporangium ultimum (strain ATCC 200006 / CBS 805.95 / DAOM BR144)</name>
    <name type="common">Pythium ultimum</name>
    <dbReference type="NCBI Taxonomy" id="431595"/>
    <lineage>
        <taxon>Eukaryota</taxon>
        <taxon>Sar</taxon>
        <taxon>Stramenopiles</taxon>
        <taxon>Oomycota</taxon>
        <taxon>Peronosporomycetes</taxon>
        <taxon>Pythiales</taxon>
        <taxon>Pythiaceae</taxon>
        <taxon>Globisporangium</taxon>
    </lineage>
</organism>
<dbReference type="EMBL" id="GL376621">
    <property type="status" value="NOT_ANNOTATED_CDS"/>
    <property type="molecule type" value="Genomic_DNA"/>
</dbReference>
<dbReference type="Gene3D" id="1.10.287.3490">
    <property type="match status" value="1"/>
</dbReference>
<comment type="subcellular location">
    <subcellularLocation>
        <location evidence="1 4">Nucleus</location>
    </subcellularLocation>
</comment>
<reference evidence="6" key="2">
    <citation type="submission" date="2010-04" db="EMBL/GenBank/DDBJ databases">
        <authorList>
            <person name="Buell R."/>
            <person name="Hamilton J."/>
            <person name="Hostetler J."/>
        </authorList>
    </citation>
    <scope>NUCLEOTIDE SEQUENCE [LARGE SCALE GENOMIC DNA]</scope>
    <source>
        <strain evidence="6">DAOM:BR144</strain>
    </source>
</reference>
<dbReference type="Proteomes" id="UP000019132">
    <property type="component" value="Unassembled WGS sequence"/>
</dbReference>
<dbReference type="VEuPathDB" id="FungiDB:PYU1_G012036"/>